<feature type="transmembrane region" description="Helical" evidence="1">
    <location>
        <begin position="134"/>
        <end position="152"/>
    </location>
</feature>
<dbReference type="EMBL" id="JAACJN010000130">
    <property type="protein sequence ID" value="KAF5369135.1"/>
    <property type="molecule type" value="Genomic_DNA"/>
</dbReference>
<evidence type="ECO:0000313" key="3">
    <source>
        <dbReference type="Proteomes" id="UP000518752"/>
    </source>
</evidence>
<keyword evidence="1" id="KW-1133">Transmembrane helix</keyword>
<gene>
    <name evidence="2" type="ORF">D9757_011082</name>
</gene>
<feature type="transmembrane region" description="Helical" evidence="1">
    <location>
        <begin position="260"/>
        <end position="284"/>
    </location>
</feature>
<accession>A0A8H5GQX5</accession>
<keyword evidence="3" id="KW-1185">Reference proteome</keyword>
<feature type="transmembrane region" description="Helical" evidence="1">
    <location>
        <begin position="172"/>
        <end position="196"/>
    </location>
</feature>
<comment type="caution">
    <text evidence="2">The sequence shown here is derived from an EMBL/GenBank/DDBJ whole genome shotgun (WGS) entry which is preliminary data.</text>
</comment>
<feature type="transmembrane region" description="Helical" evidence="1">
    <location>
        <begin position="217"/>
        <end position="240"/>
    </location>
</feature>
<organism evidence="2 3">
    <name type="scientific">Collybiopsis confluens</name>
    <dbReference type="NCBI Taxonomy" id="2823264"/>
    <lineage>
        <taxon>Eukaryota</taxon>
        <taxon>Fungi</taxon>
        <taxon>Dikarya</taxon>
        <taxon>Basidiomycota</taxon>
        <taxon>Agaricomycotina</taxon>
        <taxon>Agaricomycetes</taxon>
        <taxon>Agaricomycetidae</taxon>
        <taxon>Agaricales</taxon>
        <taxon>Marasmiineae</taxon>
        <taxon>Omphalotaceae</taxon>
        <taxon>Collybiopsis</taxon>
    </lineage>
</organism>
<keyword evidence="1" id="KW-0472">Membrane</keyword>
<dbReference type="Proteomes" id="UP000518752">
    <property type="component" value="Unassembled WGS sequence"/>
</dbReference>
<protein>
    <submittedName>
        <fullName evidence="2">Uncharacterized protein</fullName>
    </submittedName>
</protein>
<evidence type="ECO:0000256" key="1">
    <source>
        <dbReference type="SAM" id="Phobius"/>
    </source>
</evidence>
<sequence>MTSTAEEEVLIGFGTTCYYLVFRLMITTTGYGLAALGSLIVIRTINLDNAKSWREPKSIQLLCSLIILSCFTGYIILQAAHAFIAIKAGIGGNPVSLAMLLTDDIQLFLNATIILVGDFVICWRAWVLLSEDKFWRYFLALAMIINIGINIADPVYDVPNMKSELKGVFNVLDWLSVACSSIVNLIATSLIAWKAWSHYRLSRETSIWRVGRQSHRARWVLLLIIESGALFLVLQLFALATETGSSFSGSTFDKDLTFVTVAKVAGSLWNVSAALYPLAIIILVHTNNSPIEETYYAGTQHTPVSLTLLGNMRHSASGGGESTAF</sequence>
<keyword evidence="1" id="KW-0812">Transmembrane</keyword>
<name>A0A8H5GQX5_9AGAR</name>
<dbReference type="OrthoDB" id="3049240at2759"/>
<proteinExistence type="predicted"/>
<dbReference type="AlphaFoldDB" id="A0A8H5GQX5"/>
<evidence type="ECO:0000313" key="2">
    <source>
        <dbReference type="EMBL" id="KAF5369135.1"/>
    </source>
</evidence>
<feature type="transmembrane region" description="Helical" evidence="1">
    <location>
        <begin position="62"/>
        <end position="85"/>
    </location>
</feature>
<reference evidence="2 3" key="1">
    <citation type="journal article" date="2020" name="ISME J.">
        <title>Uncovering the hidden diversity of litter-decomposition mechanisms in mushroom-forming fungi.</title>
        <authorList>
            <person name="Floudas D."/>
            <person name="Bentzer J."/>
            <person name="Ahren D."/>
            <person name="Johansson T."/>
            <person name="Persson P."/>
            <person name="Tunlid A."/>
        </authorList>
    </citation>
    <scope>NUCLEOTIDE SEQUENCE [LARGE SCALE GENOMIC DNA]</scope>
    <source>
        <strain evidence="2 3">CBS 406.79</strain>
    </source>
</reference>
<feature type="transmembrane region" description="Helical" evidence="1">
    <location>
        <begin position="20"/>
        <end position="42"/>
    </location>
</feature>
<feature type="transmembrane region" description="Helical" evidence="1">
    <location>
        <begin position="105"/>
        <end position="127"/>
    </location>
</feature>